<feature type="domain" description="ABC transmembrane type-2" evidence="9">
    <location>
        <begin position="165"/>
        <end position="391"/>
    </location>
</feature>
<dbReference type="Gene3D" id="3.40.1710.10">
    <property type="entry name" value="abc type-2 transporter like domain"/>
    <property type="match status" value="1"/>
</dbReference>
<evidence type="ECO:0000313" key="11">
    <source>
        <dbReference type="Proteomes" id="UP001272515"/>
    </source>
</evidence>
<evidence type="ECO:0000259" key="9">
    <source>
        <dbReference type="PROSITE" id="PS51012"/>
    </source>
</evidence>
<dbReference type="InterPro" id="IPR051449">
    <property type="entry name" value="ABC-2_transporter_component"/>
</dbReference>
<name>A0ABU3ZAY4_9FIRM</name>
<feature type="transmembrane region" description="Helical" evidence="8">
    <location>
        <begin position="309"/>
        <end position="327"/>
    </location>
</feature>
<comment type="caution">
    <text evidence="10">The sequence shown here is derived from an EMBL/GenBank/DDBJ whole genome shotgun (WGS) entry which is preliminary data.</text>
</comment>
<dbReference type="EMBL" id="JAWJZB010000011">
    <property type="protein sequence ID" value="MDV5089078.1"/>
    <property type="molecule type" value="Genomic_DNA"/>
</dbReference>
<evidence type="ECO:0000256" key="4">
    <source>
        <dbReference type="ARBA" id="ARBA00022475"/>
    </source>
</evidence>
<proteinExistence type="inferred from homology"/>
<comment type="subcellular location">
    <subcellularLocation>
        <location evidence="1">Cell membrane</location>
        <topology evidence="1">Multi-pass membrane protein</topology>
    </subcellularLocation>
</comment>
<dbReference type="RefSeq" id="WP_295191559.1">
    <property type="nucleotide sequence ID" value="NZ_JAWJZA010000026.1"/>
</dbReference>
<feature type="transmembrane region" description="Helical" evidence="8">
    <location>
        <begin position="243"/>
        <end position="266"/>
    </location>
</feature>
<dbReference type="PANTHER" id="PTHR30294">
    <property type="entry name" value="MEMBRANE COMPONENT OF ABC TRANSPORTER YHHJ-RELATED"/>
    <property type="match status" value="1"/>
</dbReference>
<keyword evidence="4" id="KW-1003">Cell membrane</keyword>
<dbReference type="Pfam" id="PF12698">
    <property type="entry name" value="ABC2_membrane_3"/>
    <property type="match status" value="1"/>
</dbReference>
<gene>
    <name evidence="10" type="ORF">RVY80_09620</name>
</gene>
<protein>
    <submittedName>
        <fullName evidence="10">ABC transporter permease</fullName>
    </submittedName>
</protein>
<dbReference type="InterPro" id="IPR013525">
    <property type="entry name" value="ABC2_TM"/>
</dbReference>
<evidence type="ECO:0000256" key="5">
    <source>
        <dbReference type="ARBA" id="ARBA00022692"/>
    </source>
</evidence>
<keyword evidence="3" id="KW-0813">Transport</keyword>
<keyword evidence="6 8" id="KW-1133">Transmembrane helix</keyword>
<dbReference type="InterPro" id="IPR047817">
    <property type="entry name" value="ABC2_TM_bact-type"/>
</dbReference>
<evidence type="ECO:0000313" key="10">
    <source>
        <dbReference type="EMBL" id="MDV5089078.1"/>
    </source>
</evidence>
<keyword evidence="7 8" id="KW-0472">Membrane</keyword>
<feature type="transmembrane region" description="Helical" evidence="8">
    <location>
        <begin position="200"/>
        <end position="222"/>
    </location>
</feature>
<comment type="similarity">
    <text evidence="2">Belongs to the ABC-2 integral membrane protein family.</text>
</comment>
<evidence type="ECO:0000256" key="6">
    <source>
        <dbReference type="ARBA" id="ARBA00022989"/>
    </source>
</evidence>
<evidence type="ECO:0000256" key="3">
    <source>
        <dbReference type="ARBA" id="ARBA00022448"/>
    </source>
</evidence>
<feature type="transmembrane region" description="Helical" evidence="8">
    <location>
        <begin position="52"/>
        <end position="68"/>
    </location>
</feature>
<dbReference type="PANTHER" id="PTHR30294:SF44">
    <property type="entry name" value="MULTIDRUG ABC TRANSPORTER PERMEASE YBHR-RELATED"/>
    <property type="match status" value="1"/>
</dbReference>
<feature type="transmembrane region" description="Helical" evidence="8">
    <location>
        <begin position="278"/>
        <end position="297"/>
    </location>
</feature>
<accession>A0ABU3ZAY4</accession>
<keyword evidence="5 8" id="KW-0812">Transmembrane</keyword>
<sequence length="393" mass="43519">MSTHSSNDTMQQFRKESMVSSWIAKFRLYLRHIFFLAQKEFISTLKDPRMRAMILLTAILQGLMYGYAATYELNDVSYAVVDNSHSASSRSLLAKIDSTGTFTRYATLGNSSQLADGISADNIIVGIVIPNDFESKLSRGDNALIQVIADGRNTTIASLAIGYVNTIVATWNAEQAGIYGVVSIDQRVWYNPNSKSNWNFLPSLIAMISFVQVIMLSGMSIAKEREQGTFDQLLVTPLSQTEILIGKALAPIVIGLLQSTFLFLIARYWFEVPFQGNFGLLFLAVTVFAISSTGIGLSISSIAKNMQQVLVYLLILLMPLVLLSGLATPVDNMPTILQYVTYVNPMRFAVDAVRRIYLEGAGFFDIYMDFIPMIAVAAVTMPLSGWLFKHKAQ</sequence>
<evidence type="ECO:0000256" key="1">
    <source>
        <dbReference type="ARBA" id="ARBA00004651"/>
    </source>
</evidence>
<keyword evidence="11" id="KW-1185">Reference proteome</keyword>
<dbReference type="Proteomes" id="UP001272515">
    <property type="component" value="Unassembled WGS sequence"/>
</dbReference>
<evidence type="ECO:0000256" key="7">
    <source>
        <dbReference type="ARBA" id="ARBA00023136"/>
    </source>
</evidence>
<dbReference type="PROSITE" id="PS51012">
    <property type="entry name" value="ABC_TM2"/>
    <property type="match status" value="1"/>
</dbReference>
<evidence type="ECO:0000256" key="2">
    <source>
        <dbReference type="ARBA" id="ARBA00007783"/>
    </source>
</evidence>
<organism evidence="10 11">
    <name type="scientific">Veillonella absiana</name>
    <dbReference type="NCBI Taxonomy" id="3079305"/>
    <lineage>
        <taxon>Bacteria</taxon>
        <taxon>Bacillati</taxon>
        <taxon>Bacillota</taxon>
        <taxon>Negativicutes</taxon>
        <taxon>Veillonellales</taxon>
        <taxon>Veillonellaceae</taxon>
        <taxon>Veillonella</taxon>
    </lineage>
</organism>
<feature type="transmembrane region" description="Helical" evidence="8">
    <location>
        <begin position="370"/>
        <end position="388"/>
    </location>
</feature>
<evidence type="ECO:0000256" key="8">
    <source>
        <dbReference type="SAM" id="Phobius"/>
    </source>
</evidence>
<reference evidence="10 11" key="1">
    <citation type="submission" date="2023-10" db="EMBL/GenBank/DDBJ databases">
        <title>Veillonella sp. nov., isolated from a pig farm feces dump.</title>
        <authorList>
            <person name="Chang Y.-H."/>
        </authorList>
    </citation>
    <scope>NUCLEOTIDE SEQUENCE [LARGE SCALE GENOMIC DNA]</scope>
    <source>
        <strain evidence="10 11">YH-vei2233</strain>
    </source>
</reference>